<dbReference type="EMBL" id="SGIT01000001">
    <property type="protein sequence ID" value="RZF62652.1"/>
    <property type="molecule type" value="Genomic_DNA"/>
</dbReference>
<keyword evidence="2 4" id="KW-0472">Membrane</keyword>
<dbReference type="SUPFAM" id="SSF103088">
    <property type="entry name" value="OmpA-like"/>
    <property type="match status" value="1"/>
</dbReference>
<evidence type="ECO:0000313" key="9">
    <source>
        <dbReference type="Proteomes" id="UP000292855"/>
    </source>
</evidence>
<keyword evidence="9" id="KW-1185">Reference proteome</keyword>
<evidence type="ECO:0000256" key="5">
    <source>
        <dbReference type="SAM" id="MobiDB-lite"/>
    </source>
</evidence>
<dbReference type="GO" id="GO:0009279">
    <property type="term" value="C:cell outer membrane"/>
    <property type="evidence" value="ECO:0007669"/>
    <property type="project" value="UniProtKB-SubCell"/>
</dbReference>
<feature type="compositionally biased region" description="Basic and acidic residues" evidence="5">
    <location>
        <begin position="166"/>
        <end position="183"/>
    </location>
</feature>
<dbReference type="CDD" id="cd07185">
    <property type="entry name" value="OmpA_C-like"/>
    <property type="match status" value="1"/>
</dbReference>
<protein>
    <submittedName>
        <fullName evidence="8">OmpA family protein</fullName>
    </submittedName>
</protein>
<sequence length="183" mass="20439">MKRIIKSLLATSCVLLVLHLSACKSKKIMVNPSSQIEQTPVREEPVEVVEEPVIAQEEPRRDPEPVVEKPNFNFKNVLFEFDSSVLKTESYMVLDNIVREMQKDPSANFIINGHSSVEGTAQYNQSLSEDRANAVKLYIVNAGVPSENLSARGFGASKPVASNDTESGREQNRRVEIQKKQPL</sequence>
<dbReference type="RefSeq" id="WP_130140877.1">
    <property type="nucleotide sequence ID" value="NZ_SGIT01000001.1"/>
</dbReference>
<feature type="signal peptide" evidence="6">
    <location>
        <begin position="1"/>
        <end position="22"/>
    </location>
</feature>
<dbReference type="InterPro" id="IPR036737">
    <property type="entry name" value="OmpA-like_sf"/>
</dbReference>
<dbReference type="InterPro" id="IPR006664">
    <property type="entry name" value="OMP_bac"/>
</dbReference>
<dbReference type="PRINTS" id="PR01023">
    <property type="entry name" value="NAFLGMOTY"/>
</dbReference>
<dbReference type="OrthoDB" id="9782229at2"/>
<feature type="chain" id="PRO_5020917367" evidence="6">
    <location>
        <begin position="23"/>
        <end position="183"/>
    </location>
</feature>
<proteinExistence type="predicted"/>
<dbReference type="PRINTS" id="PR01021">
    <property type="entry name" value="OMPADOMAIN"/>
</dbReference>
<evidence type="ECO:0000256" key="2">
    <source>
        <dbReference type="ARBA" id="ARBA00023136"/>
    </source>
</evidence>
<name>A0A4Q6XXY0_9SPHI</name>
<reference evidence="8 9" key="1">
    <citation type="submission" date="2019-02" db="EMBL/GenBank/DDBJ databases">
        <authorList>
            <person name="Li Y."/>
        </authorList>
    </citation>
    <scope>NUCLEOTIDE SEQUENCE [LARGE SCALE GENOMIC DNA]</scope>
    <source>
        <strain evidence="8 9">30C10-4-7</strain>
    </source>
</reference>
<comment type="subcellular location">
    <subcellularLocation>
        <location evidence="1">Cell outer membrane</location>
    </subcellularLocation>
</comment>
<dbReference type="Pfam" id="PF00691">
    <property type="entry name" value="OmpA"/>
    <property type="match status" value="1"/>
</dbReference>
<evidence type="ECO:0000256" key="3">
    <source>
        <dbReference type="ARBA" id="ARBA00023237"/>
    </source>
</evidence>
<dbReference type="PANTHER" id="PTHR30329:SF21">
    <property type="entry name" value="LIPOPROTEIN YIAD-RELATED"/>
    <property type="match status" value="1"/>
</dbReference>
<gene>
    <name evidence="8" type="ORF">EWE74_07640</name>
</gene>
<dbReference type="PROSITE" id="PS51123">
    <property type="entry name" value="OMPA_2"/>
    <property type="match status" value="1"/>
</dbReference>
<evidence type="ECO:0000313" key="8">
    <source>
        <dbReference type="EMBL" id="RZF62652.1"/>
    </source>
</evidence>
<dbReference type="InterPro" id="IPR006665">
    <property type="entry name" value="OmpA-like"/>
</dbReference>
<evidence type="ECO:0000256" key="1">
    <source>
        <dbReference type="ARBA" id="ARBA00004442"/>
    </source>
</evidence>
<dbReference type="Proteomes" id="UP000292855">
    <property type="component" value="Unassembled WGS sequence"/>
</dbReference>
<keyword evidence="3" id="KW-0998">Cell outer membrane</keyword>
<dbReference type="PANTHER" id="PTHR30329">
    <property type="entry name" value="STATOR ELEMENT OF FLAGELLAR MOTOR COMPLEX"/>
    <property type="match status" value="1"/>
</dbReference>
<evidence type="ECO:0000259" key="7">
    <source>
        <dbReference type="PROSITE" id="PS51123"/>
    </source>
</evidence>
<evidence type="ECO:0000256" key="6">
    <source>
        <dbReference type="SAM" id="SignalP"/>
    </source>
</evidence>
<feature type="domain" description="OmpA-like" evidence="7">
    <location>
        <begin position="66"/>
        <end position="183"/>
    </location>
</feature>
<organism evidence="8 9">
    <name type="scientific">Sphingobacterium corticibacterium</name>
    <dbReference type="NCBI Taxonomy" id="2484746"/>
    <lineage>
        <taxon>Bacteria</taxon>
        <taxon>Pseudomonadati</taxon>
        <taxon>Bacteroidota</taxon>
        <taxon>Sphingobacteriia</taxon>
        <taxon>Sphingobacteriales</taxon>
        <taxon>Sphingobacteriaceae</taxon>
        <taxon>Sphingobacterium</taxon>
    </lineage>
</organism>
<accession>A0A4Q6XXY0</accession>
<feature type="region of interest" description="Disordered" evidence="5">
    <location>
        <begin position="149"/>
        <end position="183"/>
    </location>
</feature>
<dbReference type="Gene3D" id="3.30.1330.60">
    <property type="entry name" value="OmpA-like domain"/>
    <property type="match status" value="1"/>
</dbReference>
<dbReference type="InterPro" id="IPR050330">
    <property type="entry name" value="Bact_OuterMem_StrucFunc"/>
</dbReference>
<dbReference type="AlphaFoldDB" id="A0A4Q6XXY0"/>
<comment type="caution">
    <text evidence="8">The sequence shown here is derived from an EMBL/GenBank/DDBJ whole genome shotgun (WGS) entry which is preliminary data.</text>
</comment>
<evidence type="ECO:0000256" key="4">
    <source>
        <dbReference type="PROSITE-ProRule" id="PRU00473"/>
    </source>
</evidence>
<keyword evidence="6" id="KW-0732">Signal</keyword>